<accession>A0A1E5UWP8</accession>
<dbReference type="OrthoDB" id="1717259at2759"/>
<dbReference type="STRING" id="888268.A0A1E5UWP8"/>
<organism evidence="7 8">
    <name type="scientific">Dichanthelium oligosanthes</name>
    <dbReference type="NCBI Taxonomy" id="888268"/>
    <lineage>
        <taxon>Eukaryota</taxon>
        <taxon>Viridiplantae</taxon>
        <taxon>Streptophyta</taxon>
        <taxon>Embryophyta</taxon>
        <taxon>Tracheophyta</taxon>
        <taxon>Spermatophyta</taxon>
        <taxon>Magnoliopsida</taxon>
        <taxon>Liliopsida</taxon>
        <taxon>Poales</taxon>
        <taxon>Poaceae</taxon>
        <taxon>PACMAD clade</taxon>
        <taxon>Panicoideae</taxon>
        <taxon>Panicodae</taxon>
        <taxon>Paniceae</taxon>
        <taxon>Dichantheliinae</taxon>
        <taxon>Dichanthelium</taxon>
    </lineage>
</organism>
<keyword evidence="2" id="KW-0378">Hydrolase</keyword>
<dbReference type="EC" id="3.1.3.16" evidence="1"/>
<gene>
    <name evidence="7" type="ORF">BAE44_0021655</name>
</gene>
<comment type="caution">
    <text evidence="7">The sequence shown here is derived from an EMBL/GenBank/DDBJ whole genome shotgun (WGS) entry which is preliminary data.</text>
</comment>
<evidence type="ECO:0000259" key="6">
    <source>
        <dbReference type="PROSITE" id="PS51746"/>
    </source>
</evidence>
<evidence type="ECO:0000256" key="5">
    <source>
        <dbReference type="ARBA" id="ARBA00048336"/>
    </source>
</evidence>
<keyword evidence="8" id="KW-1185">Reference proteome</keyword>
<evidence type="ECO:0000313" key="7">
    <source>
        <dbReference type="EMBL" id="OEL17326.1"/>
    </source>
</evidence>
<evidence type="ECO:0000313" key="8">
    <source>
        <dbReference type="Proteomes" id="UP000095767"/>
    </source>
</evidence>
<dbReference type="GO" id="GO:0004722">
    <property type="term" value="F:protein serine/threonine phosphatase activity"/>
    <property type="evidence" value="ECO:0007669"/>
    <property type="project" value="UniProtKB-EC"/>
</dbReference>
<evidence type="ECO:0000256" key="3">
    <source>
        <dbReference type="ARBA" id="ARBA00022912"/>
    </source>
</evidence>
<dbReference type="CDD" id="cd00143">
    <property type="entry name" value="PP2Cc"/>
    <property type="match status" value="1"/>
</dbReference>
<dbReference type="AlphaFoldDB" id="A0A1E5UWP8"/>
<dbReference type="Pfam" id="PF00481">
    <property type="entry name" value="PP2C"/>
    <property type="match status" value="1"/>
</dbReference>
<dbReference type="Gene3D" id="3.60.40.10">
    <property type="entry name" value="PPM-type phosphatase domain"/>
    <property type="match status" value="1"/>
</dbReference>
<protein>
    <recommendedName>
        <fullName evidence="1">protein-serine/threonine phosphatase</fullName>
        <ecNumber evidence="1">3.1.3.16</ecNumber>
    </recommendedName>
</protein>
<evidence type="ECO:0000256" key="2">
    <source>
        <dbReference type="ARBA" id="ARBA00022801"/>
    </source>
</evidence>
<dbReference type="InterPro" id="IPR036457">
    <property type="entry name" value="PPM-type-like_dom_sf"/>
</dbReference>
<dbReference type="InterPro" id="IPR015655">
    <property type="entry name" value="PP2C"/>
</dbReference>
<feature type="domain" description="PPM-type phosphatase" evidence="6">
    <location>
        <begin position="1"/>
        <end position="166"/>
    </location>
</feature>
<evidence type="ECO:0000256" key="4">
    <source>
        <dbReference type="ARBA" id="ARBA00047761"/>
    </source>
</evidence>
<comment type="catalytic activity">
    <reaction evidence="4">
        <text>O-phospho-L-seryl-[protein] + H2O = L-seryl-[protein] + phosphate</text>
        <dbReference type="Rhea" id="RHEA:20629"/>
        <dbReference type="Rhea" id="RHEA-COMP:9863"/>
        <dbReference type="Rhea" id="RHEA-COMP:11604"/>
        <dbReference type="ChEBI" id="CHEBI:15377"/>
        <dbReference type="ChEBI" id="CHEBI:29999"/>
        <dbReference type="ChEBI" id="CHEBI:43474"/>
        <dbReference type="ChEBI" id="CHEBI:83421"/>
        <dbReference type="EC" id="3.1.3.16"/>
    </reaction>
</comment>
<keyword evidence="3" id="KW-0904">Protein phosphatase</keyword>
<dbReference type="SUPFAM" id="SSF81606">
    <property type="entry name" value="PP2C-like"/>
    <property type="match status" value="1"/>
</dbReference>
<reference evidence="7 8" key="1">
    <citation type="submission" date="2016-09" db="EMBL/GenBank/DDBJ databases">
        <title>The draft genome of Dichanthelium oligosanthes: A C3 panicoid grass species.</title>
        <authorList>
            <person name="Studer A.J."/>
            <person name="Schnable J.C."/>
            <person name="Brutnell T.P."/>
        </authorList>
    </citation>
    <scope>NUCLEOTIDE SEQUENCE [LARGE SCALE GENOMIC DNA]</scope>
    <source>
        <strain evidence="8">cv. Kellogg 1175</strain>
        <tissue evidence="7">Leaf</tissue>
    </source>
</reference>
<comment type="catalytic activity">
    <reaction evidence="5">
        <text>O-phospho-L-threonyl-[protein] + H2O = L-threonyl-[protein] + phosphate</text>
        <dbReference type="Rhea" id="RHEA:47004"/>
        <dbReference type="Rhea" id="RHEA-COMP:11060"/>
        <dbReference type="Rhea" id="RHEA-COMP:11605"/>
        <dbReference type="ChEBI" id="CHEBI:15377"/>
        <dbReference type="ChEBI" id="CHEBI:30013"/>
        <dbReference type="ChEBI" id="CHEBI:43474"/>
        <dbReference type="ChEBI" id="CHEBI:61977"/>
        <dbReference type="EC" id="3.1.3.16"/>
    </reaction>
</comment>
<name>A0A1E5UWP8_9POAL</name>
<dbReference type="PROSITE" id="PS51746">
    <property type="entry name" value="PPM_2"/>
    <property type="match status" value="1"/>
</dbReference>
<dbReference type="InterPro" id="IPR001932">
    <property type="entry name" value="PPM-type_phosphatase-like_dom"/>
</dbReference>
<dbReference type="PANTHER" id="PTHR47992">
    <property type="entry name" value="PROTEIN PHOSPHATASE"/>
    <property type="match status" value="1"/>
</dbReference>
<dbReference type="EMBL" id="LWDX02060276">
    <property type="protein sequence ID" value="OEL17326.1"/>
    <property type="molecule type" value="Genomic_DNA"/>
</dbReference>
<evidence type="ECO:0000256" key="1">
    <source>
        <dbReference type="ARBA" id="ARBA00013081"/>
    </source>
</evidence>
<sequence>MCEVFAAPAGVAGRCDFYRVFDGHGYSHIAKVCQYRMHELLTEELPAGDEGAPLEPAAWTAAMERCFTWVDAEVTPSDGRAAAANTSCRCDAHKCDHVGSTTVVAIVEDRRVVVGHYGDSRALLCPGNGAPPVPLSSDHRPDRPNEQEWIDGYTAALLPATCAERH</sequence>
<proteinExistence type="predicted"/>
<dbReference type="Proteomes" id="UP000095767">
    <property type="component" value="Unassembled WGS sequence"/>
</dbReference>